<feature type="region of interest" description="Disordered" evidence="1">
    <location>
        <begin position="1"/>
        <end position="49"/>
    </location>
</feature>
<evidence type="ECO:0000313" key="3">
    <source>
        <dbReference type="Proteomes" id="UP000838756"/>
    </source>
</evidence>
<reference evidence="2" key="1">
    <citation type="submission" date="2022-03" db="EMBL/GenBank/DDBJ databases">
        <authorList>
            <person name="Lindestad O."/>
        </authorList>
    </citation>
    <scope>NUCLEOTIDE SEQUENCE</scope>
</reference>
<dbReference type="OrthoDB" id="7443701at2759"/>
<sequence length="195" mass="21677">MNSGETNKKKYKRRKHETLVTTRPETSKGESSSNANEAEQPEPKCPLLAKDSEWVDILKTAADSKDEKNNSGEEAIPHLVECEDGAETKPLVLMFPGLLDKYPDMIEGMLNKAMSTSEVTKHLVGQKANFSCMKKVDRLIPSDKKWLESLTEQSTSLCSILSGQTDSILSDYEADTEATDEEEKPFISEKTDLSS</sequence>
<gene>
    <name evidence="2" type="primary">jg18495</name>
    <name evidence="2" type="ORF">PAEG_LOCUS15265</name>
</gene>
<feature type="compositionally biased region" description="Acidic residues" evidence="1">
    <location>
        <begin position="172"/>
        <end position="183"/>
    </location>
</feature>
<proteinExistence type="predicted"/>
<feature type="compositionally biased region" description="Polar residues" evidence="1">
    <location>
        <begin position="19"/>
        <end position="37"/>
    </location>
</feature>
<comment type="caution">
    <text evidence="2">The sequence shown here is derived from an EMBL/GenBank/DDBJ whole genome shotgun (WGS) entry which is preliminary data.</text>
</comment>
<organism evidence="2 3">
    <name type="scientific">Pararge aegeria aegeria</name>
    <dbReference type="NCBI Taxonomy" id="348720"/>
    <lineage>
        <taxon>Eukaryota</taxon>
        <taxon>Metazoa</taxon>
        <taxon>Ecdysozoa</taxon>
        <taxon>Arthropoda</taxon>
        <taxon>Hexapoda</taxon>
        <taxon>Insecta</taxon>
        <taxon>Pterygota</taxon>
        <taxon>Neoptera</taxon>
        <taxon>Endopterygota</taxon>
        <taxon>Lepidoptera</taxon>
        <taxon>Glossata</taxon>
        <taxon>Ditrysia</taxon>
        <taxon>Papilionoidea</taxon>
        <taxon>Nymphalidae</taxon>
        <taxon>Satyrinae</taxon>
        <taxon>Satyrini</taxon>
        <taxon>Parargina</taxon>
        <taxon>Pararge</taxon>
    </lineage>
</organism>
<dbReference type="Proteomes" id="UP000838756">
    <property type="component" value="Unassembled WGS sequence"/>
</dbReference>
<evidence type="ECO:0000256" key="1">
    <source>
        <dbReference type="SAM" id="MobiDB-lite"/>
    </source>
</evidence>
<dbReference type="AlphaFoldDB" id="A0A8S4RPS4"/>
<accession>A0A8S4RPS4</accession>
<name>A0A8S4RPS4_9NEOP</name>
<protein>
    <submittedName>
        <fullName evidence="2">Jg18495 protein</fullName>
    </submittedName>
</protein>
<dbReference type="EMBL" id="CAKXAJ010025321">
    <property type="protein sequence ID" value="CAH2238117.1"/>
    <property type="molecule type" value="Genomic_DNA"/>
</dbReference>
<feature type="compositionally biased region" description="Basic and acidic residues" evidence="1">
    <location>
        <begin position="184"/>
        <end position="195"/>
    </location>
</feature>
<evidence type="ECO:0000313" key="2">
    <source>
        <dbReference type="EMBL" id="CAH2238117.1"/>
    </source>
</evidence>
<feature type="region of interest" description="Disordered" evidence="1">
    <location>
        <begin position="172"/>
        <end position="195"/>
    </location>
</feature>
<keyword evidence="3" id="KW-1185">Reference proteome</keyword>